<dbReference type="InterPro" id="IPR002305">
    <property type="entry name" value="aa-tRNA-synth_Ic"/>
</dbReference>
<reference evidence="12" key="1">
    <citation type="journal article" date="2019" name="Int. J. Syst. Evol. Microbiol.">
        <title>The Global Catalogue of Microorganisms (GCM) 10K type strain sequencing project: providing services to taxonomists for standard genome sequencing and annotation.</title>
        <authorList>
            <consortium name="The Broad Institute Genomics Platform"/>
            <consortium name="The Broad Institute Genome Sequencing Center for Infectious Disease"/>
            <person name="Wu L."/>
            <person name="Ma J."/>
        </authorList>
    </citation>
    <scope>NUCLEOTIDE SEQUENCE [LARGE SCALE GENOMIC DNA]</scope>
    <source>
        <strain evidence="12">CGMCC 1.16026</strain>
    </source>
</reference>
<evidence type="ECO:0000256" key="8">
    <source>
        <dbReference type="HAMAP-Rule" id="MF_00140"/>
    </source>
</evidence>
<dbReference type="InterPro" id="IPR024109">
    <property type="entry name" value="Trp-tRNA-ligase_bac-type"/>
</dbReference>
<evidence type="ECO:0000256" key="1">
    <source>
        <dbReference type="ARBA" id="ARBA00005594"/>
    </source>
</evidence>
<feature type="short sequence motif" description="'KMSKS' region" evidence="8">
    <location>
        <begin position="268"/>
        <end position="272"/>
    </location>
</feature>
<feature type="region of interest" description="Disordered" evidence="10">
    <location>
        <begin position="1"/>
        <end position="20"/>
    </location>
</feature>
<dbReference type="PANTHER" id="PTHR43766:SF1">
    <property type="entry name" value="TRYPTOPHAN--TRNA LIGASE, MITOCHONDRIAL"/>
    <property type="match status" value="1"/>
</dbReference>
<dbReference type="Gene3D" id="1.10.240.10">
    <property type="entry name" value="Tyrosyl-Transfer RNA Synthetase"/>
    <property type="match status" value="1"/>
</dbReference>
<dbReference type="Pfam" id="PF00579">
    <property type="entry name" value="tRNA-synt_1b"/>
    <property type="match status" value="2"/>
</dbReference>
<keyword evidence="6 8" id="KW-0030">Aminoacyl-tRNA synthetase</keyword>
<dbReference type="InterPro" id="IPR002306">
    <property type="entry name" value="Trp-tRNA-ligase"/>
</dbReference>
<organism evidence="11 12">
    <name type="scientific">Granulicella cerasi</name>
    <dbReference type="NCBI Taxonomy" id="741063"/>
    <lineage>
        <taxon>Bacteria</taxon>
        <taxon>Pseudomonadati</taxon>
        <taxon>Acidobacteriota</taxon>
        <taxon>Terriglobia</taxon>
        <taxon>Terriglobales</taxon>
        <taxon>Acidobacteriaceae</taxon>
        <taxon>Granulicella</taxon>
    </lineage>
</organism>
<feature type="binding site" evidence="8">
    <location>
        <position position="261"/>
    </location>
    <ligand>
        <name>ATP</name>
        <dbReference type="ChEBI" id="CHEBI:30616"/>
    </ligand>
</feature>
<evidence type="ECO:0000313" key="12">
    <source>
        <dbReference type="Proteomes" id="UP001596391"/>
    </source>
</evidence>
<protein>
    <recommendedName>
        <fullName evidence="8">Tryptophan--tRNA ligase</fullName>
        <ecNumber evidence="8">6.1.1.2</ecNumber>
    </recommendedName>
    <alternativeName>
        <fullName evidence="8">Tryptophanyl-tRNA synthetase</fullName>
        <shortName evidence="8">TrpRS</shortName>
    </alternativeName>
</protein>
<evidence type="ECO:0000256" key="6">
    <source>
        <dbReference type="ARBA" id="ARBA00023146"/>
    </source>
</evidence>
<dbReference type="EMBL" id="JBHSWI010000001">
    <property type="protein sequence ID" value="MFC6646393.1"/>
    <property type="molecule type" value="Genomic_DNA"/>
</dbReference>
<sequence length="401" mass="45103">MNPVSSCDPKPAPLRGAPRPRVLSGMRPTGKLHLGNYMGALYNWVRLQSEYECYFFIADLHALTTDYADPSRIGQNNIEIALDFLSAGLDPGRCVIFRQSDVMQHAQLHALFSMFTPLGWLERVPTYKDQQEQLREKDLNTYGFLGYPLLQAADILLYKPDFVPVGADQIAHVELTREVARRFNGLYPGEFFMSPEAKPWELPSILEKARKLAGEPKDSTRTDFSAAQMYEAAQQTKKLSPFGRREILPEPQVLLTPSPKLPGLDGRKMSKSYNNHLMLSAPPEEIRAKIKTMVTDPARVRRDDPGDPDKCPVGDLHKVFSSEETMLKVYDGCRSASIGCIECKGWCADAIVTAIAPIQEHRRDLEKRPDVIRDVLSNGAQRAIKRAQPTLDEVQHVMGLR</sequence>
<dbReference type="GO" id="GO:0004830">
    <property type="term" value="F:tryptophan-tRNA ligase activity"/>
    <property type="evidence" value="ECO:0007669"/>
    <property type="project" value="UniProtKB-EC"/>
</dbReference>
<dbReference type="CDD" id="cd00806">
    <property type="entry name" value="TrpRS_core"/>
    <property type="match status" value="1"/>
</dbReference>
<feature type="binding site" evidence="8">
    <location>
        <begin position="35"/>
        <end position="36"/>
    </location>
    <ligand>
        <name>ATP</name>
        <dbReference type="ChEBI" id="CHEBI:30616"/>
    </ligand>
</feature>
<comment type="function">
    <text evidence="8">Catalyzes the attachment of tryptophan to tRNA(Trp).</text>
</comment>
<feature type="binding site" evidence="8">
    <location>
        <position position="154"/>
    </location>
    <ligand>
        <name>L-tryptophan</name>
        <dbReference type="ChEBI" id="CHEBI:57912"/>
    </ligand>
</feature>
<keyword evidence="12" id="KW-1185">Reference proteome</keyword>
<dbReference type="Proteomes" id="UP001596391">
    <property type="component" value="Unassembled WGS sequence"/>
</dbReference>
<dbReference type="PROSITE" id="PS00178">
    <property type="entry name" value="AA_TRNA_LIGASE_I"/>
    <property type="match status" value="1"/>
</dbReference>
<keyword evidence="5 8" id="KW-0648">Protein biosynthesis</keyword>
<dbReference type="RefSeq" id="WP_263370066.1">
    <property type="nucleotide sequence ID" value="NZ_JAGSYD010000001.1"/>
</dbReference>
<evidence type="ECO:0000256" key="4">
    <source>
        <dbReference type="ARBA" id="ARBA00022840"/>
    </source>
</evidence>
<evidence type="ECO:0000256" key="3">
    <source>
        <dbReference type="ARBA" id="ARBA00022741"/>
    </source>
</evidence>
<proteinExistence type="inferred from homology"/>
<evidence type="ECO:0000256" key="2">
    <source>
        <dbReference type="ARBA" id="ARBA00022598"/>
    </source>
</evidence>
<dbReference type="InterPro" id="IPR014729">
    <property type="entry name" value="Rossmann-like_a/b/a_fold"/>
</dbReference>
<feature type="short sequence motif" description="'HIGH' region" evidence="8">
    <location>
        <begin position="28"/>
        <end position="36"/>
    </location>
</feature>
<evidence type="ECO:0000256" key="9">
    <source>
        <dbReference type="RuleBase" id="RU363036"/>
    </source>
</evidence>
<dbReference type="HAMAP" id="MF_00140_B">
    <property type="entry name" value="Trp_tRNA_synth_B"/>
    <property type="match status" value="1"/>
</dbReference>
<name>A0ABW1ZC16_9BACT</name>
<evidence type="ECO:0000256" key="10">
    <source>
        <dbReference type="SAM" id="MobiDB-lite"/>
    </source>
</evidence>
<gene>
    <name evidence="8 11" type="primary">trpS</name>
    <name evidence="11" type="ORF">ACFQBQ_12520</name>
</gene>
<evidence type="ECO:0000256" key="7">
    <source>
        <dbReference type="ARBA" id="ARBA00049929"/>
    </source>
</evidence>
<keyword evidence="4 8" id="KW-0067">ATP-binding</keyword>
<comment type="subunit">
    <text evidence="8">Homodimer.</text>
</comment>
<comment type="similarity">
    <text evidence="1 8 9">Belongs to the class-I aminoacyl-tRNA synthetase family.</text>
</comment>
<feature type="binding site" evidence="8">
    <location>
        <begin position="27"/>
        <end position="29"/>
    </location>
    <ligand>
        <name>ATP</name>
        <dbReference type="ChEBI" id="CHEBI:30616"/>
    </ligand>
</feature>
<feature type="binding site" evidence="8">
    <location>
        <begin position="268"/>
        <end position="272"/>
    </location>
    <ligand>
        <name>ATP</name>
        <dbReference type="ChEBI" id="CHEBI:30616"/>
    </ligand>
</feature>
<dbReference type="PANTHER" id="PTHR43766">
    <property type="entry name" value="TRYPTOPHAN--TRNA LIGASE, MITOCHONDRIAL"/>
    <property type="match status" value="1"/>
</dbReference>
<comment type="caution">
    <text evidence="11">The sequence shown here is derived from an EMBL/GenBank/DDBJ whole genome shotgun (WGS) entry which is preliminary data.</text>
</comment>
<evidence type="ECO:0000313" key="11">
    <source>
        <dbReference type="EMBL" id="MFC6646393.1"/>
    </source>
</evidence>
<dbReference type="InterPro" id="IPR001412">
    <property type="entry name" value="aa-tRNA-synth_I_CS"/>
</dbReference>
<dbReference type="NCBIfam" id="TIGR00233">
    <property type="entry name" value="trpS"/>
    <property type="match status" value="1"/>
</dbReference>
<comment type="subcellular location">
    <subcellularLocation>
        <location evidence="8">Cytoplasm</location>
    </subcellularLocation>
</comment>
<dbReference type="PRINTS" id="PR01039">
    <property type="entry name" value="TRNASYNTHTRP"/>
</dbReference>
<dbReference type="EC" id="6.1.1.2" evidence="8"/>
<keyword evidence="8" id="KW-0963">Cytoplasm</keyword>
<evidence type="ECO:0000256" key="5">
    <source>
        <dbReference type="ARBA" id="ARBA00022917"/>
    </source>
</evidence>
<keyword evidence="2 8" id="KW-0436">Ligase</keyword>
<dbReference type="Gene3D" id="3.40.50.620">
    <property type="entry name" value="HUPs"/>
    <property type="match status" value="1"/>
</dbReference>
<accession>A0ABW1ZC16</accession>
<keyword evidence="3 8" id="KW-0547">Nucleotide-binding</keyword>
<comment type="catalytic activity">
    <reaction evidence="7 8">
        <text>tRNA(Trp) + L-tryptophan + ATP = L-tryptophyl-tRNA(Trp) + AMP + diphosphate + H(+)</text>
        <dbReference type="Rhea" id="RHEA:24080"/>
        <dbReference type="Rhea" id="RHEA-COMP:9671"/>
        <dbReference type="Rhea" id="RHEA-COMP:9705"/>
        <dbReference type="ChEBI" id="CHEBI:15378"/>
        <dbReference type="ChEBI" id="CHEBI:30616"/>
        <dbReference type="ChEBI" id="CHEBI:33019"/>
        <dbReference type="ChEBI" id="CHEBI:57912"/>
        <dbReference type="ChEBI" id="CHEBI:78442"/>
        <dbReference type="ChEBI" id="CHEBI:78535"/>
        <dbReference type="ChEBI" id="CHEBI:456215"/>
        <dbReference type="EC" id="6.1.1.2"/>
    </reaction>
</comment>
<feature type="binding site" evidence="8">
    <location>
        <begin position="166"/>
        <end position="168"/>
    </location>
    <ligand>
        <name>ATP</name>
        <dbReference type="ChEBI" id="CHEBI:30616"/>
    </ligand>
</feature>
<dbReference type="SUPFAM" id="SSF52374">
    <property type="entry name" value="Nucleotidylyl transferase"/>
    <property type="match status" value="1"/>
</dbReference>
<dbReference type="InterPro" id="IPR050203">
    <property type="entry name" value="Trp-tRNA_synthetase"/>
</dbReference>